<evidence type="ECO:0000256" key="8">
    <source>
        <dbReference type="ARBA" id="ARBA00022777"/>
    </source>
</evidence>
<evidence type="ECO:0000256" key="9">
    <source>
        <dbReference type="ARBA" id="ARBA00022840"/>
    </source>
</evidence>
<evidence type="ECO:0000256" key="10">
    <source>
        <dbReference type="ARBA" id="ARBA00022842"/>
    </source>
</evidence>
<dbReference type="FunFam" id="3.30.70.141:FF:000003">
    <property type="entry name" value="Nucleoside diphosphate kinase"/>
    <property type="match status" value="1"/>
</dbReference>
<dbReference type="SUPFAM" id="SSF54919">
    <property type="entry name" value="Nucleoside diphosphate kinase, NDK"/>
    <property type="match status" value="1"/>
</dbReference>
<dbReference type="GO" id="GO:0006228">
    <property type="term" value="P:UTP biosynthetic process"/>
    <property type="evidence" value="ECO:0007669"/>
    <property type="project" value="InterPro"/>
</dbReference>
<comment type="caution">
    <text evidence="15">The sequence shown here is derived from an EMBL/GenBank/DDBJ whole genome shotgun (WGS) entry which is preliminary data.</text>
</comment>
<keyword evidence="8 15" id="KW-0418">Kinase</keyword>
<evidence type="ECO:0000256" key="13">
    <source>
        <dbReference type="RuleBase" id="RU004011"/>
    </source>
</evidence>
<dbReference type="Proteomes" id="UP000229749">
    <property type="component" value="Unassembled WGS sequence"/>
</dbReference>
<evidence type="ECO:0000256" key="5">
    <source>
        <dbReference type="ARBA" id="ARBA00022679"/>
    </source>
</evidence>
<keyword evidence="6" id="KW-0479">Metal-binding</keyword>
<dbReference type="GO" id="GO:0005524">
    <property type="term" value="F:ATP binding"/>
    <property type="evidence" value="ECO:0007669"/>
    <property type="project" value="UniProtKB-KW"/>
</dbReference>
<feature type="domain" description="Nucleoside diphosphate kinase-like" evidence="14">
    <location>
        <begin position="3"/>
        <end position="154"/>
    </location>
</feature>
<dbReference type="AlphaFoldDB" id="A0A2M7XHP3"/>
<dbReference type="GO" id="GO:0006183">
    <property type="term" value="P:GTP biosynthetic process"/>
    <property type="evidence" value="ECO:0007669"/>
    <property type="project" value="InterPro"/>
</dbReference>
<accession>A0A2M7XHP3</accession>
<dbReference type="InterPro" id="IPR036850">
    <property type="entry name" value="NDK-like_dom_sf"/>
</dbReference>
<organism evidence="15 16">
    <name type="scientific">Candidatus Uhrbacteria bacterium CG_4_9_14_3_um_filter_36_7</name>
    <dbReference type="NCBI Taxonomy" id="1975033"/>
    <lineage>
        <taxon>Bacteria</taxon>
        <taxon>Candidatus Uhriibacteriota</taxon>
    </lineage>
</organism>
<name>A0A2M7XHP3_9BACT</name>
<dbReference type="Gene3D" id="3.30.70.141">
    <property type="entry name" value="Nucleoside diphosphate kinase-like domain"/>
    <property type="match status" value="1"/>
</dbReference>
<evidence type="ECO:0000256" key="6">
    <source>
        <dbReference type="ARBA" id="ARBA00022723"/>
    </source>
</evidence>
<dbReference type="EC" id="2.7.4.6" evidence="3"/>
<dbReference type="PROSITE" id="PS51374">
    <property type="entry name" value="NDPK_LIKE"/>
    <property type="match status" value="1"/>
</dbReference>
<evidence type="ECO:0000256" key="2">
    <source>
        <dbReference type="ARBA" id="ARBA00008142"/>
    </source>
</evidence>
<dbReference type="EMBL" id="PFWS01000028">
    <property type="protein sequence ID" value="PJA47365.1"/>
    <property type="molecule type" value="Genomic_DNA"/>
</dbReference>
<dbReference type="Pfam" id="PF00334">
    <property type="entry name" value="NDK"/>
    <property type="match status" value="1"/>
</dbReference>
<dbReference type="SMART" id="SM00562">
    <property type="entry name" value="NDK"/>
    <property type="match status" value="1"/>
</dbReference>
<dbReference type="GO" id="GO:0046872">
    <property type="term" value="F:metal ion binding"/>
    <property type="evidence" value="ECO:0007669"/>
    <property type="project" value="UniProtKB-KW"/>
</dbReference>
<dbReference type="InterPro" id="IPR001564">
    <property type="entry name" value="Nucleoside_diP_kinase"/>
</dbReference>
<comment type="caution">
    <text evidence="12">Lacks conserved residue(s) required for the propagation of feature annotation.</text>
</comment>
<comment type="cofactor">
    <cofactor evidence="1">
        <name>Mg(2+)</name>
        <dbReference type="ChEBI" id="CHEBI:18420"/>
    </cofactor>
</comment>
<evidence type="ECO:0000313" key="15">
    <source>
        <dbReference type="EMBL" id="PJA47365.1"/>
    </source>
</evidence>
<dbReference type="PRINTS" id="PR01243">
    <property type="entry name" value="NUCDPKINASE"/>
</dbReference>
<dbReference type="PANTHER" id="PTHR11349">
    <property type="entry name" value="NUCLEOSIDE DIPHOSPHATE KINASE"/>
    <property type="match status" value="1"/>
</dbReference>
<evidence type="ECO:0000256" key="11">
    <source>
        <dbReference type="ARBA" id="ARBA00023080"/>
    </source>
</evidence>
<evidence type="ECO:0000256" key="1">
    <source>
        <dbReference type="ARBA" id="ARBA00001946"/>
    </source>
</evidence>
<protein>
    <recommendedName>
        <fullName evidence="4">Nucleoside diphosphate kinase</fullName>
        <ecNumber evidence="3">2.7.4.6</ecNumber>
    </recommendedName>
</protein>
<evidence type="ECO:0000259" key="14">
    <source>
        <dbReference type="SMART" id="SM00562"/>
    </source>
</evidence>
<keyword evidence="10" id="KW-0460">Magnesium</keyword>
<keyword evidence="9" id="KW-0067">ATP-binding</keyword>
<dbReference type="GO" id="GO:0004550">
    <property type="term" value="F:nucleoside diphosphate kinase activity"/>
    <property type="evidence" value="ECO:0007669"/>
    <property type="project" value="UniProtKB-EC"/>
</dbReference>
<evidence type="ECO:0000256" key="12">
    <source>
        <dbReference type="PROSITE-ProRule" id="PRU00706"/>
    </source>
</evidence>
<evidence type="ECO:0000256" key="4">
    <source>
        <dbReference type="ARBA" id="ARBA00017632"/>
    </source>
</evidence>
<reference evidence="16" key="1">
    <citation type="submission" date="2017-09" db="EMBL/GenBank/DDBJ databases">
        <title>Depth-based differentiation of microbial function through sediment-hosted aquifers and enrichment of novel symbionts in the deep terrestrial subsurface.</title>
        <authorList>
            <person name="Probst A.J."/>
            <person name="Ladd B."/>
            <person name="Jarett J.K."/>
            <person name="Geller-Mcgrath D.E."/>
            <person name="Sieber C.M.K."/>
            <person name="Emerson J.B."/>
            <person name="Anantharaman K."/>
            <person name="Thomas B.C."/>
            <person name="Malmstrom R."/>
            <person name="Stieglmeier M."/>
            <person name="Klingl A."/>
            <person name="Woyke T."/>
            <person name="Ryan C.M."/>
            <person name="Banfield J.F."/>
        </authorList>
    </citation>
    <scope>NUCLEOTIDE SEQUENCE [LARGE SCALE GENOMIC DNA]</scope>
</reference>
<proteinExistence type="inferred from homology"/>
<keyword evidence="7" id="KW-0547">Nucleotide-binding</keyword>
<evidence type="ECO:0000256" key="7">
    <source>
        <dbReference type="ARBA" id="ARBA00022741"/>
    </source>
</evidence>
<comment type="similarity">
    <text evidence="2 12 13">Belongs to the NDK family.</text>
</comment>
<dbReference type="CDD" id="cd04413">
    <property type="entry name" value="NDPk_I"/>
    <property type="match status" value="1"/>
</dbReference>
<keyword evidence="11" id="KW-0546">Nucleotide metabolism</keyword>
<dbReference type="InterPro" id="IPR034907">
    <property type="entry name" value="NDK-like_dom"/>
</dbReference>
<dbReference type="GO" id="GO:0006241">
    <property type="term" value="P:CTP biosynthetic process"/>
    <property type="evidence" value="ECO:0007669"/>
    <property type="project" value="InterPro"/>
</dbReference>
<evidence type="ECO:0000256" key="3">
    <source>
        <dbReference type="ARBA" id="ARBA00012966"/>
    </source>
</evidence>
<gene>
    <name evidence="15" type="ORF">CO172_01875</name>
</gene>
<sequence>MKIERTLVLIKPDGISRGLIGRIISRFEDAGMKIVAMKLQQVDESQALQHYTEDISVRRGEKVRELLVDFLKAGTILAAVIEGVNVIENVRKMVGSTEPKSAAPGTIRGDFAHVSFSYADSNEKVVENLIHASSDEKDAEREIWLWFNQNEICEYKTVHETHTF</sequence>
<evidence type="ECO:0000313" key="16">
    <source>
        <dbReference type="Proteomes" id="UP000229749"/>
    </source>
</evidence>
<keyword evidence="5 15" id="KW-0808">Transferase</keyword>